<dbReference type="KEGG" id="halc:EY643_14415"/>
<evidence type="ECO:0000313" key="2">
    <source>
        <dbReference type="EMBL" id="QFU76751.1"/>
    </source>
</evidence>
<reference evidence="2 3" key="1">
    <citation type="submission" date="2019-02" db="EMBL/GenBank/DDBJ databases">
        <authorList>
            <person name="Li S.-H."/>
        </authorList>
    </citation>
    <scope>NUCLEOTIDE SEQUENCE [LARGE SCALE GENOMIC DNA]</scope>
    <source>
        <strain evidence="2 3">IMCC14385</strain>
    </source>
</reference>
<accession>A0A5P9NLQ8</accession>
<dbReference type="Proteomes" id="UP000326287">
    <property type="component" value="Chromosome"/>
</dbReference>
<organism evidence="2 3">
    <name type="scientific">Halioglobus maricola</name>
    <dbReference type="NCBI Taxonomy" id="2601894"/>
    <lineage>
        <taxon>Bacteria</taxon>
        <taxon>Pseudomonadati</taxon>
        <taxon>Pseudomonadota</taxon>
        <taxon>Gammaproteobacteria</taxon>
        <taxon>Cellvibrionales</taxon>
        <taxon>Halieaceae</taxon>
        <taxon>Halioglobus</taxon>
    </lineage>
</organism>
<keyword evidence="1" id="KW-0378">Hydrolase</keyword>
<dbReference type="CDD" id="cd07067">
    <property type="entry name" value="HP_PGM_like"/>
    <property type="match status" value="1"/>
</dbReference>
<keyword evidence="3" id="KW-1185">Reference proteome</keyword>
<dbReference type="AlphaFoldDB" id="A0A5P9NLQ8"/>
<dbReference type="Gene3D" id="3.40.50.1240">
    <property type="entry name" value="Phosphoglycerate mutase-like"/>
    <property type="match status" value="1"/>
</dbReference>
<dbReference type="PANTHER" id="PTHR20935:SF0">
    <property type="entry name" value="SERINE_THREONINE-PROTEIN PHOSPHATASE PGAM5, MITOCHONDRIAL"/>
    <property type="match status" value="1"/>
</dbReference>
<protein>
    <submittedName>
        <fullName evidence="2">Histidine phosphatase family protein</fullName>
    </submittedName>
</protein>
<dbReference type="RefSeq" id="WP_153239893.1">
    <property type="nucleotide sequence ID" value="NZ_CP036422.1"/>
</dbReference>
<dbReference type="EMBL" id="CP036422">
    <property type="protein sequence ID" value="QFU76751.1"/>
    <property type="molecule type" value="Genomic_DNA"/>
</dbReference>
<gene>
    <name evidence="2" type="ORF">EY643_14415</name>
</gene>
<dbReference type="InterPro" id="IPR029033">
    <property type="entry name" value="His_PPase_superfam"/>
</dbReference>
<evidence type="ECO:0000256" key="1">
    <source>
        <dbReference type="ARBA" id="ARBA00022801"/>
    </source>
</evidence>
<sequence>MATIYLIRHGQASFGAANYDQLSELGQRQADATAEYLVSVGIKLDAAYSGDLSRQRETCARALAGQAEGVPHHIDPRFNEVDNDEQVRELAVVLAKENDELARLMSSEKLVSKDYQKIIRAVFNYWVSNDCAHYGIQTWEDYSSKAHSALREVMANEGSGKTIGIFTSGGTIATLVAHVLGLPGEKVYEFYEPIFNCSVTQLFYSGDNVSLSYFNDRSFLQMLSLEKGENLVSYR</sequence>
<dbReference type="GO" id="GO:0016787">
    <property type="term" value="F:hydrolase activity"/>
    <property type="evidence" value="ECO:0007669"/>
    <property type="project" value="UniProtKB-KW"/>
</dbReference>
<dbReference type="OrthoDB" id="280692at2"/>
<dbReference type="InterPro" id="IPR051021">
    <property type="entry name" value="Mito_Ser/Thr_phosphatase"/>
</dbReference>
<evidence type="ECO:0000313" key="3">
    <source>
        <dbReference type="Proteomes" id="UP000326287"/>
    </source>
</evidence>
<dbReference type="SMART" id="SM00855">
    <property type="entry name" value="PGAM"/>
    <property type="match status" value="1"/>
</dbReference>
<dbReference type="Pfam" id="PF00300">
    <property type="entry name" value="His_Phos_1"/>
    <property type="match status" value="1"/>
</dbReference>
<proteinExistence type="predicted"/>
<dbReference type="PANTHER" id="PTHR20935">
    <property type="entry name" value="PHOSPHOGLYCERATE MUTASE-RELATED"/>
    <property type="match status" value="1"/>
</dbReference>
<name>A0A5P9NLQ8_9GAMM</name>
<dbReference type="InterPro" id="IPR013078">
    <property type="entry name" value="His_Pase_superF_clade-1"/>
</dbReference>
<dbReference type="SUPFAM" id="SSF53254">
    <property type="entry name" value="Phosphoglycerate mutase-like"/>
    <property type="match status" value="1"/>
</dbReference>